<evidence type="ECO:0000313" key="2">
    <source>
        <dbReference type="Proteomes" id="UP001348817"/>
    </source>
</evidence>
<geneLocation type="plasmid" evidence="1 2">
    <name>pFA4</name>
</geneLocation>
<dbReference type="KEGG" id="fax:FUAX_47380"/>
<dbReference type="Proteomes" id="UP001348817">
    <property type="component" value="Plasmid pFA4"/>
</dbReference>
<accession>A0AAU9CJL7</accession>
<protein>
    <submittedName>
        <fullName evidence="1">Uncharacterized protein</fullName>
    </submittedName>
</protein>
<keyword evidence="2" id="KW-1185">Reference proteome</keyword>
<gene>
    <name evidence="1" type="ORF">FUAX_47380</name>
</gene>
<dbReference type="EMBL" id="AP025318">
    <property type="protein sequence ID" value="BDD12306.1"/>
    <property type="molecule type" value="Genomic_DNA"/>
</dbReference>
<sequence length="86" mass="9866">MSIDFTEEERELVCEEIKVWKNEATKDRWALSRIIDIYDAILEKMSVSGPVSLEKMEKLEVMERLNATLLENPEMAHAKSALGKLA</sequence>
<evidence type="ECO:0000313" key="1">
    <source>
        <dbReference type="EMBL" id="BDD12306.1"/>
    </source>
</evidence>
<reference evidence="1 2" key="1">
    <citation type="submission" date="2021-12" db="EMBL/GenBank/DDBJ databases">
        <title>Genome sequencing of bacteria with rrn-lacking chromosome and rrn-plasmid.</title>
        <authorList>
            <person name="Anda M."/>
            <person name="Iwasaki W."/>
        </authorList>
    </citation>
    <scope>NUCLEOTIDE SEQUENCE [LARGE SCALE GENOMIC DNA]</scope>
    <source>
        <strain evidence="1 2">DSM 100852</strain>
        <plasmid evidence="1 2">pFA4</plasmid>
    </source>
</reference>
<organism evidence="1 2">
    <name type="scientific">Fulvitalea axinellae</name>
    <dbReference type="NCBI Taxonomy" id="1182444"/>
    <lineage>
        <taxon>Bacteria</taxon>
        <taxon>Pseudomonadati</taxon>
        <taxon>Bacteroidota</taxon>
        <taxon>Cytophagia</taxon>
        <taxon>Cytophagales</taxon>
        <taxon>Persicobacteraceae</taxon>
        <taxon>Fulvitalea</taxon>
    </lineage>
</organism>
<proteinExistence type="predicted"/>
<name>A0AAU9CJL7_9BACT</name>
<keyword evidence="1" id="KW-0614">Plasmid</keyword>
<dbReference type="AlphaFoldDB" id="A0AAU9CJL7"/>
<dbReference type="RefSeq" id="WP_338395660.1">
    <property type="nucleotide sequence ID" value="NZ_AP025318.1"/>
</dbReference>